<proteinExistence type="predicted"/>
<organism evidence="1 2">
    <name type="scientific">Pseudohalocynthiibacter aestuariivivens</name>
    <dbReference type="NCBI Taxonomy" id="1591409"/>
    <lineage>
        <taxon>Bacteria</taxon>
        <taxon>Pseudomonadati</taxon>
        <taxon>Pseudomonadota</taxon>
        <taxon>Alphaproteobacteria</taxon>
        <taxon>Rhodobacterales</taxon>
        <taxon>Paracoccaceae</taxon>
        <taxon>Pseudohalocynthiibacter</taxon>
    </lineage>
</organism>
<gene>
    <name evidence="1" type="ORF">ACFFUT_09270</name>
</gene>
<evidence type="ECO:0008006" key="3">
    <source>
        <dbReference type="Google" id="ProtNLM"/>
    </source>
</evidence>
<evidence type="ECO:0000313" key="1">
    <source>
        <dbReference type="EMBL" id="MFB9231974.1"/>
    </source>
</evidence>
<evidence type="ECO:0000313" key="2">
    <source>
        <dbReference type="Proteomes" id="UP001589683"/>
    </source>
</evidence>
<dbReference type="Proteomes" id="UP001589683">
    <property type="component" value="Unassembled WGS sequence"/>
</dbReference>
<protein>
    <recommendedName>
        <fullName evidence="3">Peptidase M41 domain-containing protein</fullName>
    </recommendedName>
</protein>
<dbReference type="InterPro" id="IPR037219">
    <property type="entry name" value="Peptidase_M41-like"/>
</dbReference>
<dbReference type="RefSeq" id="WP_213890722.1">
    <property type="nucleotide sequence ID" value="NZ_JAGFNU010000013.1"/>
</dbReference>
<dbReference type="EMBL" id="JBHMEA010000034">
    <property type="protein sequence ID" value="MFB9231974.1"/>
    <property type="molecule type" value="Genomic_DNA"/>
</dbReference>
<keyword evidence="2" id="KW-1185">Reference proteome</keyword>
<accession>A0ABV5JEV8</accession>
<reference evidence="1 2" key="1">
    <citation type="submission" date="2024-09" db="EMBL/GenBank/DDBJ databases">
        <authorList>
            <person name="Sun Q."/>
            <person name="Mori K."/>
        </authorList>
    </citation>
    <scope>NUCLEOTIDE SEQUENCE [LARGE SCALE GENOMIC DNA]</scope>
    <source>
        <strain evidence="1 2">CECT 8726</strain>
    </source>
</reference>
<dbReference type="SUPFAM" id="SSF140990">
    <property type="entry name" value="FtsH protease domain-like"/>
    <property type="match status" value="1"/>
</dbReference>
<comment type="caution">
    <text evidence="1">The sequence shown here is derived from an EMBL/GenBank/DDBJ whole genome shotgun (WGS) entry which is preliminary data.</text>
</comment>
<name>A0ABV5JEV8_9RHOB</name>
<sequence length="169" mass="18620">MSEQLTLATAIHEAGHAVACFRLFPDRMTGTLSILRSINEGLLGSHESEKILLPRSTGDDDAERIFESDAVYTCAGYGAMIAQGFPEEEAIVGCEQDFEEARPRLKAAKVKAVKLMSLTENIKAVSRLAEELVRFKSMQPDHVEVVINLTQGECSETEYREFLGNLGLV</sequence>